<dbReference type="InterPro" id="IPR000172">
    <property type="entry name" value="GMC_OxRdtase_N"/>
</dbReference>
<evidence type="ECO:0000259" key="3">
    <source>
        <dbReference type="Pfam" id="PF00732"/>
    </source>
</evidence>
<dbReference type="PIRSF" id="PIRSF000137">
    <property type="entry name" value="Alcohol_oxidase"/>
    <property type="match status" value="1"/>
</dbReference>
<dbReference type="GO" id="GO:0050660">
    <property type="term" value="F:flavin adenine dinucleotide binding"/>
    <property type="evidence" value="ECO:0007669"/>
    <property type="project" value="InterPro"/>
</dbReference>
<dbReference type="GO" id="GO:0016614">
    <property type="term" value="F:oxidoreductase activity, acting on CH-OH group of donors"/>
    <property type="evidence" value="ECO:0007669"/>
    <property type="project" value="InterPro"/>
</dbReference>
<evidence type="ECO:0000256" key="1">
    <source>
        <dbReference type="ARBA" id="ARBA00010790"/>
    </source>
</evidence>
<dbReference type="Gene3D" id="3.50.50.60">
    <property type="entry name" value="FAD/NAD(P)-binding domain"/>
    <property type="match status" value="1"/>
</dbReference>
<dbReference type="AlphaFoldDB" id="A0A6A5ZKH2"/>
<proteinExistence type="inferred from homology"/>
<dbReference type="Pfam" id="PF05199">
    <property type="entry name" value="GMC_oxred_C"/>
    <property type="match status" value="1"/>
</dbReference>
<evidence type="ECO:0000256" key="2">
    <source>
        <dbReference type="PIRSR" id="PIRSR000137-2"/>
    </source>
</evidence>
<reference evidence="5" key="1">
    <citation type="journal article" date="2020" name="Stud. Mycol.">
        <title>101 Dothideomycetes genomes: a test case for predicting lifestyles and emergence of pathogens.</title>
        <authorList>
            <person name="Haridas S."/>
            <person name="Albert R."/>
            <person name="Binder M."/>
            <person name="Bloem J."/>
            <person name="Labutti K."/>
            <person name="Salamov A."/>
            <person name="Andreopoulos B."/>
            <person name="Baker S."/>
            <person name="Barry K."/>
            <person name="Bills G."/>
            <person name="Bluhm B."/>
            <person name="Cannon C."/>
            <person name="Castanera R."/>
            <person name="Culley D."/>
            <person name="Daum C."/>
            <person name="Ezra D."/>
            <person name="Gonzalez J."/>
            <person name="Henrissat B."/>
            <person name="Kuo A."/>
            <person name="Liang C."/>
            <person name="Lipzen A."/>
            <person name="Lutzoni F."/>
            <person name="Magnuson J."/>
            <person name="Mondo S."/>
            <person name="Nolan M."/>
            <person name="Ohm R."/>
            <person name="Pangilinan J."/>
            <person name="Park H.-J."/>
            <person name="Ramirez L."/>
            <person name="Alfaro M."/>
            <person name="Sun H."/>
            <person name="Tritt A."/>
            <person name="Yoshinaga Y."/>
            <person name="Zwiers L.-H."/>
            <person name="Turgeon B."/>
            <person name="Goodwin S."/>
            <person name="Spatafora J."/>
            <person name="Crous P."/>
            <person name="Grigoriev I."/>
        </authorList>
    </citation>
    <scope>NUCLEOTIDE SEQUENCE</scope>
    <source>
        <strain evidence="5">CBS 627.86</strain>
    </source>
</reference>
<sequence length="437" mass="48104">MEEIYETLPDTIREVDVLILGDSRELIVPCGSTLGGGSSIKLMMYSRTQQSDYNSWNVPGWSAEDMTPYLRKLETYHGPGPRTFHGFNGPINVFGGTYRANRSGSHFVQAAGNIGYHEIENLTSLDANNGVQRALKYTGTDGTRQDAASRYSILSSRVEISEPACRCKLASKRVIFDNKRASGLEYRPNPKLVVVPSGALGIPSILERSGLGNPEDMKKAGVDVVADLPGASENYQVHHLLDETIDAIVGGRLDAGEPIQESAAILGWNAMDTTCKIRPTDAEVAALGPDFQALFPGDPYLAPALQYFTVGLDRDDKAKFTTGFFSDIQGVDIKKHVWAYKKQGEIFRRMETYRGELPILHPPFSPESPATLIQLNDEPAPNVMDIVYTLEDDQVIEDYARAHVETTWHSLGTYKMGPREEISVIDAKLNAYGVEGL</sequence>
<evidence type="ECO:0000259" key="4">
    <source>
        <dbReference type="Pfam" id="PF05199"/>
    </source>
</evidence>
<dbReference type="PANTHER" id="PTHR11552">
    <property type="entry name" value="GLUCOSE-METHANOL-CHOLINE GMC OXIDOREDUCTASE"/>
    <property type="match status" value="1"/>
</dbReference>
<dbReference type="Gene3D" id="3.30.410.40">
    <property type="match status" value="1"/>
</dbReference>
<evidence type="ECO:0000313" key="6">
    <source>
        <dbReference type="Proteomes" id="UP000799770"/>
    </source>
</evidence>
<feature type="binding site" evidence="2">
    <location>
        <begin position="408"/>
        <end position="409"/>
    </location>
    <ligand>
        <name>FAD</name>
        <dbReference type="ChEBI" id="CHEBI:57692"/>
    </ligand>
</feature>
<evidence type="ECO:0000313" key="5">
    <source>
        <dbReference type="EMBL" id="KAF2119849.1"/>
    </source>
</evidence>
<name>A0A6A5ZKH2_9PLEO</name>
<dbReference type="PANTHER" id="PTHR11552:SF78">
    <property type="entry name" value="GLUCOSE-METHANOL-CHOLINE OXIDOREDUCTASE N-TERMINAL DOMAIN-CONTAINING PROTEIN"/>
    <property type="match status" value="1"/>
</dbReference>
<dbReference type="InterPro" id="IPR007867">
    <property type="entry name" value="GMC_OxRtase_C"/>
</dbReference>
<keyword evidence="2" id="KW-0274">FAD</keyword>
<keyword evidence="2" id="KW-0285">Flavoprotein</keyword>
<dbReference type="Pfam" id="PF00732">
    <property type="entry name" value="GMC_oxred_N"/>
    <property type="match status" value="1"/>
</dbReference>
<dbReference type="OrthoDB" id="269227at2759"/>
<keyword evidence="6" id="KW-1185">Reference proteome</keyword>
<dbReference type="InterPro" id="IPR036188">
    <property type="entry name" value="FAD/NAD-bd_sf"/>
</dbReference>
<dbReference type="SUPFAM" id="SSF54373">
    <property type="entry name" value="FAD-linked reductases, C-terminal domain"/>
    <property type="match status" value="1"/>
</dbReference>
<protein>
    <submittedName>
        <fullName evidence="5">GMC oxidoreductase-domain-containing protein</fullName>
    </submittedName>
</protein>
<feature type="domain" description="Glucose-methanol-choline oxidoreductase C-terminal" evidence="4">
    <location>
        <begin position="313"/>
        <end position="437"/>
    </location>
</feature>
<gene>
    <name evidence="5" type="ORF">BDV96DRAFT_673975</name>
</gene>
<dbReference type="InterPro" id="IPR012132">
    <property type="entry name" value="GMC_OxRdtase"/>
</dbReference>
<dbReference type="SUPFAM" id="SSF51905">
    <property type="entry name" value="FAD/NAD(P)-binding domain"/>
    <property type="match status" value="1"/>
</dbReference>
<accession>A0A6A5ZKH2</accession>
<feature type="domain" description="Glucose-methanol-choline oxidoreductase N-terminal" evidence="3">
    <location>
        <begin position="22"/>
        <end position="238"/>
    </location>
</feature>
<organism evidence="5 6">
    <name type="scientific">Lophiotrema nucula</name>
    <dbReference type="NCBI Taxonomy" id="690887"/>
    <lineage>
        <taxon>Eukaryota</taxon>
        <taxon>Fungi</taxon>
        <taxon>Dikarya</taxon>
        <taxon>Ascomycota</taxon>
        <taxon>Pezizomycotina</taxon>
        <taxon>Dothideomycetes</taxon>
        <taxon>Pleosporomycetidae</taxon>
        <taxon>Pleosporales</taxon>
        <taxon>Lophiotremataceae</taxon>
        <taxon>Lophiotrema</taxon>
    </lineage>
</organism>
<dbReference type="EMBL" id="ML977314">
    <property type="protein sequence ID" value="KAF2119849.1"/>
    <property type="molecule type" value="Genomic_DNA"/>
</dbReference>
<comment type="cofactor">
    <cofactor evidence="2">
        <name>FAD</name>
        <dbReference type="ChEBI" id="CHEBI:57692"/>
    </cofactor>
</comment>
<dbReference type="Proteomes" id="UP000799770">
    <property type="component" value="Unassembled WGS sequence"/>
</dbReference>
<comment type="similarity">
    <text evidence="1">Belongs to the GMC oxidoreductase family.</text>
</comment>